<organism evidence="1 2">
    <name type="scientific">Halomicronema hongdechloris C2206</name>
    <dbReference type="NCBI Taxonomy" id="1641165"/>
    <lineage>
        <taxon>Bacteria</taxon>
        <taxon>Bacillati</taxon>
        <taxon>Cyanobacteriota</taxon>
        <taxon>Cyanophyceae</taxon>
        <taxon>Nodosilineales</taxon>
        <taxon>Nodosilineaceae</taxon>
        <taxon>Halomicronema</taxon>
    </lineage>
</organism>
<name>A0A1Z3HRE9_9CYAN</name>
<dbReference type="EMBL" id="CP021983">
    <property type="protein sequence ID" value="ASC72893.1"/>
    <property type="molecule type" value="Genomic_DNA"/>
</dbReference>
<evidence type="ECO:0000313" key="2">
    <source>
        <dbReference type="Proteomes" id="UP000191901"/>
    </source>
</evidence>
<dbReference type="Proteomes" id="UP000191901">
    <property type="component" value="Chromosome"/>
</dbReference>
<keyword evidence="2" id="KW-1185">Reference proteome</keyword>
<evidence type="ECO:0000313" key="1">
    <source>
        <dbReference type="EMBL" id="ASC72893.1"/>
    </source>
</evidence>
<proteinExistence type="predicted"/>
<accession>A0A1Z3HRE9</accession>
<reference evidence="1 2" key="1">
    <citation type="journal article" date="2016" name="Biochim. Biophys. Acta">
        <title>Characterization of red-shifted phycobilisomes isolated from the chlorophyll f-containing cyanobacterium Halomicronema hongdechloris.</title>
        <authorList>
            <person name="Li Y."/>
            <person name="Lin Y."/>
            <person name="Garvey C.J."/>
            <person name="Birch D."/>
            <person name="Corkery R.W."/>
            <person name="Loughlin P.C."/>
            <person name="Scheer H."/>
            <person name="Willows R.D."/>
            <person name="Chen M."/>
        </authorList>
    </citation>
    <scope>NUCLEOTIDE SEQUENCE [LARGE SCALE GENOMIC DNA]</scope>
    <source>
        <strain evidence="1 2">C2206</strain>
    </source>
</reference>
<protein>
    <submittedName>
        <fullName evidence="1">Uncharacterized protein</fullName>
    </submittedName>
</protein>
<dbReference type="RefSeq" id="WP_187329463.1">
    <property type="nucleotide sequence ID" value="NZ_CP021983.2"/>
</dbReference>
<dbReference type="AlphaFoldDB" id="A0A1Z3HRE9"/>
<dbReference type="KEGG" id="hhg:XM38_038530"/>
<gene>
    <name evidence="1" type="ORF">XM38_038530</name>
</gene>
<sequence>MKLFQRLEQILGDFRPVFSREAPFRWFVLLVWGILLNSQPAAVTS</sequence>